<feature type="signal peptide" evidence="2">
    <location>
        <begin position="1"/>
        <end position="22"/>
    </location>
</feature>
<feature type="region of interest" description="Disordered" evidence="1">
    <location>
        <begin position="251"/>
        <end position="276"/>
    </location>
</feature>
<accession>D8LLU0</accession>
<dbReference type="SUPFAM" id="SSF55486">
    <property type="entry name" value="Metalloproteases ('zincins'), catalytic domain"/>
    <property type="match status" value="1"/>
</dbReference>
<name>D8LLU0_ECTSI</name>
<dbReference type="OrthoDB" id="49539at2759"/>
<evidence type="ECO:0000313" key="4">
    <source>
        <dbReference type="Proteomes" id="UP000002630"/>
    </source>
</evidence>
<dbReference type="Pfam" id="PF13688">
    <property type="entry name" value="Reprolysin_5"/>
    <property type="match status" value="1"/>
</dbReference>
<dbReference type="Proteomes" id="UP000002630">
    <property type="component" value="Linkage Group LG04"/>
</dbReference>
<keyword evidence="2" id="KW-0732">Signal</keyword>
<organism evidence="3 4">
    <name type="scientific">Ectocarpus siliculosus</name>
    <name type="common">Brown alga</name>
    <name type="synonym">Conferva siliculosa</name>
    <dbReference type="NCBI Taxonomy" id="2880"/>
    <lineage>
        <taxon>Eukaryota</taxon>
        <taxon>Sar</taxon>
        <taxon>Stramenopiles</taxon>
        <taxon>Ochrophyta</taxon>
        <taxon>PX clade</taxon>
        <taxon>Phaeophyceae</taxon>
        <taxon>Ectocarpales</taxon>
        <taxon>Ectocarpaceae</taxon>
        <taxon>Ectocarpus</taxon>
    </lineage>
</organism>
<protein>
    <submittedName>
        <fullName evidence="3">PKD domain protein</fullName>
    </submittedName>
</protein>
<evidence type="ECO:0000256" key="2">
    <source>
        <dbReference type="SAM" id="SignalP"/>
    </source>
</evidence>
<evidence type="ECO:0000256" key="1">
    <source>
        <dbReference type="SAM" id="MobiDB-lite"/>
    </source>
</evidence>
<dbReference type="InParanoid" id="D8LLU0"/>
<dbReference type="AlphaFoldDB" id="D8LLU0"/>
<reference evidence="3 4" key="1">
    <citation type="journal article" date="2010" name="Nature">
        <title>The Ectocarpus genome and the independent evolution of multicellularity in brown algae.</title>
        <authorList>
            <person name="Cock J.M."/>
            <person name="Sterck L."/>
            <person name="Rouze P."/>
            <person name="Scornet D."/>
            <person name="Allen A.E."/>
            <person name="Amoutzias G."/>
            <person name="Anthouard V."/>
            <person name="Artiguenave F."/>
            <person name="Aury J.M."/>
            <person name="Badger J.H."/>
            <person name="Beszteri B."/>
            <person name="Billiau K."/>
            <person name="Bonnet E."/>
            <person name="Bothwell J.H."/>
            <person name="Bowler C."/>
            <person name="Boyen C."/>
            <person name="Brownlee C."/>
            <person name="Carrano C.J."/>
            <person name="Charrier B."/>
            <person name="Cho G.Y."/>
            <person name="Coelho S.M."/>
            <person name="Collen J."/>
            <person name="Corre E."/>
            <person name="Da Silva C."/>
            <person name="Delage L."/>
            <person name="Delaroque N."/>
            <person name="Dittami S.M."/>
            <person name="Doulbeau S."/>
            <person name="Elias M."/>
            <person name="Farnham G."/>
            <person name="Gachon C.M."/>
            <person name="Gschloessl B."/>
            <person name="Heesch S."/>
            <person name="Jabbari K."/>
            <person name="Jubin C."/>
            <person name="Kawai H."/>
            <person name="Kimura K."/>
            <person name="Kloareg B."/>
            <person name="Kupper F.C."/>
            <person name="Lang D."/>
            <person name="Le Bail A."/>
            <person name="Leblanc C."/>
            <person name="Lerouge P."/>
            <person name="Lohr M."/>
            <person name="Lopez P.J."/>
            <person name="Martens C."/>
            <person name="Maumus F."/>
            <person name="Michel G."/>
            <person name="Miranda-Saavedra D."/>
            <person name="Morales J."/>
            <person name="Moreau H."/>
            <person name="Motomura T."/>
            <person name="Nagasato C."/>
            <person name="Napoli C.A."/>
            <person name="Nelson D.R."/>
            <person name="Nyvall-Collen P."/>
            <person name="Peters A.F."/>
            <person name="Pommier C."/>
            <person name="Potin P."/>
            <person name="Poulain J."/>
            <person name="Quesneville H."/>
            <person name="Read B."/>
            <person name="Rensing S.A."/>
            <person name="Ritter A."/>
            <person name="Rousvoal S."/>
            <person name="Samanta M."/>
            <person name="Samson G."/>
            <person name="Schroeder D.C."/>
            <person name="Segurens B."/>
            <person name="Strittmatter M."/>
            <person name="Tonon T."/>
            <person name="Tregear J.W."/>
            <person name="Valentin K."/>
            <person name="von Dassow P."/>
            <person name="Yamagishi T."/>
            <person name="Van de Peer Y."/>
            <person name="Wincker P."/>
        </authorList>
    </citation>
    <scope>NUCLEOTIDE SEQUENCE [LARGE SCALE GENOMIC DNA]</scope>
    <source>
        <strain evidence="4">Ec32 / CCAP1310/4</strain>
    </source>
</reference>
<evidence type="ECO:0000313" key="3">
    <source>
        <dbReference type="EMBL" id="CBN76176.1"/>
    </source>
</evidence>
<sequence length="387" mass="41499">MRLLGGLLFAVGVAPLLQLTRAQAPDGGIPSATRSVWTRFAEEDVSDVGVGEVHPIASDEEEIEQELVAALESDPQATVVVHIGLGELLCDSLEDASDSTLLRFNISSTETVIAERTSYSSIDGNIFPDGETRKTWMGEVVDPEPPAGSAPRTVSMTWTNPCGVESFLLTVVSHNNDGSTSIVRSIPCAAGSSSEVCMVELAVVFNDGDSAVDSISADNDDDDFESMTLENPGESVEGQEGRMLKTIRAPTKSVGKESLHSRGSPGSRELQAGNTQLPYDQMLDDTTDYGPELDAMTGNAAVAALRDEHEADLVLLVGYFPNTCGRGWIFNFNEALGFSLMDSICFSNWTQTHEIGHNLGCRHDRDNSNTGMTAYGHGLRYCTGIPQ</sequence>
<proteinExistence type="predicted"/>
<dbReference type="EMBL" id="FN649729">
    <property type="protein sequence ID" value="CBN76176.1"/>
    <property type="molecule type" value="Genomic_DNA"/>
</dbReference>
<feature type="chain" id="PRO_5003117320" evidence="2">
    <location>
        <begin position="23"/>
        <end position="387"/>
    </location>
</feature>
<keyword evidence="4" id="KW-1185">Reference proteome</keyword>
<dbReference type="EMBL" id="FN648567">
    <property type="protein sequence ID" value="CBN76176.1"/>
    <property type="molecule type" value="Genomic_DNA"/>
</dbReference>
<gene>
    <name evidence="3" type="ORF">Esi_0372_0014</name>
</gene>